<dbReference type="InterPro" id="IPR041679">
    <property type="entry name" value="DNA2/NAM7-like_C"/>
</dbReference>
<keyword evidence="4" id="KW-1185">Reference proteome</keyword>
<feature type="region of interest" description="Disordered" evidence="1">
    <location>
        <begin position="1"/>
        <end position="36"/>
    </location>
</feature>
<dbReference type="Gene3D" id="3.40.50.300">
    <property type="entry name" value="P-loop containing nucleotide triphosphate hydrolases"/>
    <property type="match status" value="2"/>
</dbReference>
<feature type="compositionally biased region" description="Basic and acidic residues" evidence="1">
    <location>
        <begin position="1"/>
        <end position="27"/>
    </location>
</feature>
<organism evidence="3 4">
    <name type="scientific">Jimgerdemannia flammicorona</name>
    <dbReference type="NCBI Taxonomy" id="994334"/>
    <lineage>
        <taxon>Eukaryota</taxon>
        <taxon>Fungi</taxon>
        <taxon>Fungi incertae sedis</taxon>
        <taxon>Mucoromycota</taxon>
        <taxon>Mucoromycotina</taxon>
        <taxon>Endogonomycetes</taxon>
        <taxon>Endogonales</taxon>
        <taxon>Endogonaceae</taxon>
        <taxon>Jimgerdemannia</taxon>
    </lineage>
</organism>
<evidence type="ECO:0000313" key="3">
    <source>
        <dbReference type="EMBL" id="RUP47213.1"/>
    </source>
</evidence>
<dbReference type="GO" id="GO:0031048">
    <property type="term" value="P:regulatory ncRNA-mediated heterochromatin formation"/>
    <property type="evidence" value="ECO:0007669"/>
    <property type="project" value="TreeGrafter"/>
</dbReference>
<evidence type="ECO:0000313" key="4">
    <source>
        <dbReference type="Proteomes" id="UP000268093"/>
    </source>
</evidence>
<protein>
    <recommendedName>
        <fullName evidence="2">DNA2/NAM7 helicase-like C-terminal domain-containing protein</fullName>
    </recommendedName>
</protein>
<dbReference type="PANTHER" id="PTHR10887:SF341">
    <property type="entry name" value="NFX1-TYPE ZINC FINGER-CONTAINING PROTEIN 1"/>
    <property type="match status" value="1"/>
</dbReference>
<proteinExistence type="predicted"/>
<evidence type="ECO:0000259" key="2">
    <source>
        <dbReference type="Pfam" id="PF13087"/>
    </source>
</evidence>
<dbReference type="GO" id="GO:0031380">
    <property type="term" value="C:nuclear RNA-directed RNA polymerase complex"/>
    <property type="evidence" value="ECO:0007669"/>
    <property type="project" value="TreeGrafter"/>
</dbReference>
<dbReference type="Pfam" id="PF13087">
    <property type="entry name" value="AAA_12"/>
    <property type="match status" value="1"/>
</dbReference>
<feature type="domain" description="DNA2/NAM7 helicase-like C-terminal" evidence="2">
    <location>
        <begin position="143"/>
        <end position="194"/>
    </location>
</feature>
<dbReference type="EMBL" id="RBNI01004826">
    <property type="protein sequence ID" value="RUP47213.1"/>
    <property type="molecule type" value="Genomic_DNA"/>
</dbReference>
<dbReference type="OrthoDB" id="2428478at2759"/>
<dbReference type="PANTHER" id="PTHR10887">
    <property type="entry name" value="DNA2/NAM7 HELICASE FAMILY"/>
    <property type="match status" value="1"/>
</dbReference>
<accession>A0A433D8R0</accession>
<evidence type="ECO:0000256" key="1">
    <source>
        <dbReference type="SAM" id="MobiDB-lite"/>
    </source>
</evidence>
<gene>
    <name evidence="3" type="ORF">BC936DRAFT_146000</name>
</gene>
<sequence>MKQLLEESEKIEQKRATPPHPEAEHRHDHQRRRKVSNSLAPRIVACEETGEVLESHVTLSALTQHFILIGDHLQLRPQVITYKLSETRPSGKLTTSINPSSRLSPCFSPPTSHVPSYDAAPHAPPRLQNSYDSCSTPISLAVGEETKIIIISLVCNAHIQDDTAGRGIGFLKLPNQTNVFLSRAQLVMFIIGNADLLACNGNGMWQQVVNELWDNDRDVPESSRYPERH</sequence>
<dbReference type="Proteomes" id="UP000268093">
    <property type="component" value="Unassembled WGS sequence"/>
</dbReference>
<comment type="caution">
    <text evidence="3">The sequence shown here is derived from an EMBL/GenBank/DDBJ whole genome shotgun (WGS) entry which is preliminary data.</text>
</comment>
<dbReference type="InterPro" id="IPR027417">
    <property type="entry name" value="P-loop_NTPase"/>
</dbReference>
<dbReference type="AlphaFoldDB" id="A0A433D8R0"/>
<reference evidence="3 4" key="1">
    <citation type="journal article" date="2018" name="New Phytol.">
        <title>Phylogenomics of Endogonaceae and evolution of mycorrhizas within Mucoromycota.</title>
        <authorList>
            <person name="Chang Y."/>
            <person name="Desiro A."/>
            <person name="Na H."/>
            <person name="Sandor L."/>
            <person name="Lipzen A."/>
            <person name="Clum A."/>
            <person name="Barry K."/>
            <person name="Grigoriev I.V."/>
            <person name="Martin F.M."/>
            <person name="Stajich J.E."/>
            <person name="Smith M.E."/>
            <person name="Bonito G."/>
            <person name="Spatafora J.W."/>
        </authorList>
    </citation>
    <scope>NUCLEOTIDE SEQUENCE [LARGE SCALE GENOMIC DNA]</scope>
    <source>
        <strain evidence="3 4">GMNB39</strain>
    </source>
</reference>
<dbReference type="InterPro" id="IPR045055">
    <property type="entry name" value="DNA2/NAM7-like"/>
</dbReference>
<name>A0A433D8R0_9FUNG</name>